<evidence type="ECO:0000313" key="8">
    <source>
        <dbReference type="EMBL" id="KAG0663229.1"/>
    </source>
</evidence>
<feature type="compositionally biased region" description="Acidic residues" evidence="6">
    <location>
        <begin position="28"/>
        <end position="37"/>
    </location>
</feature>
<gene>
    <name evidence="8" type="ORF">C6P46_002819</name>
</gene>
<dbReference type="PANTHER" id="PTHR10869">
    <property type="entry name" value="PROLYL 4-HYDROXYLASE ALPHA SUBUNIT"/>
    <property type="match status" value="1"/>
</dbReference>
<dbReference type="Pfam" id="PF13640">
    <property type="entry name" value="2OG-FeII_Oxy_3"/>
    <property type="match status" value="1"/>
</dbReference>
<comment type="cofactor">
    <cofactor evidence="1">
        <name>L-ascorbate</name>
        <dbReference type="ChEBI" id="CHEBI:38290"/>
    </cofactor>
</comment>
<evidence type="ECO:0000256" key="4">
    <source>
        <dbReference type="ARBA" id="ARBA00023002"/>
    </source>
</evidence>
<organism evidence="8 9">
    <name type="scientific">Rhodotorula mucilaginosa</name>
    <name type="common">Yeast</name>
    <name type="synonym">Rhodotorula rubra</name>
    <dbReference type="NCBI Taxonomy" id="5537"/>
    <lineage>
        <taxon>Eukaryota</taxon>
        <taxon>Fungi</taxon>
        <taxon>Dikarya</taxon>
        <taxon>Basidiomycota</taxon>
        <taxon>Pucciniomycotina</taxon>
        <taxon>Microbotryomycetes</taxon>
        <taxon>Sporidiobolales</taxon>
        <taxon>Sporidiobolaceae</taxon>
        <taxon>Rhodotorula</taxon>
    </lineage>
</organism>
<feature type="region of interest" description="Disordered" evidence="6">
    <location>
        <begin position="28"/>
        <end position="48"/>
    </location>
</feature>
<keyword evidence="4" id="KW-0560">Oxidoreductase</keyword>
<dbReference type="FunFam" id="2.60.120.620:FF:000020">
    <property type="entry name" value="Unplaced genomic scaffold supercont2.4, whole genome shotgun sequence"/>
    <property type="match status" value="1"/>
</dbReference>
<evidence type="ECO:0000313" key="9">
    <source>
        <dbReference type="Proteomes" id="UP000777482"/>
    </source>
</evidence>
<keyword evidence="2" id="KW-0479">Metal-binding</keyword>
<evidence type="ECO:0000256" key="5">
    <source>
        <dbReference type="ARBA" id="ARBA00023004"/>
    </source>
</evidence>
<comment type="caution">
    <text evidence="8">The sequence shown here is derived from an EMBL/GenBank/DDBJ whole genome shotgun (WGS) entry which is preliminary data.</text>
</comment>
<dbReference type="OrthoDB" id="69177at2759"/>
<dbReference type="EMBL" id="PUHQ01000021">
    <property type="protein sequence ID" value="KAG0663229.1"/>
    <property type="molecule type" value="Genomic_DNA"/>
</dbReference>
<keyword evidence="3" id="KW-0223">Dioxygenase</keyword>
<dbReference type="GO" id="GO:0004656">
    <property type="term" value="F:procollagen-proline 4-dioxygenase activity"/>
    <property type="evidence" value="ECO:0007669"/>
    <property type="project" value="TreeGrafter"/>
</dbReference>
<dbReference type="GO" id="GO:0005783">
    <property type="term" value="C:endoplasmic reticulum"/>
    <property type="evidence" value="ECO:0007669"/>
    <property type="project" value="TreeGrafter"/>
</dbReference>
<reference evidence="8 9" key="1">
    <citation type="submission" date="2020-11" db="EMBL/GenBank/DDBJ databases">
        <title>Kefir isolates.</title>
        <authorList>
            <person name="Marcisauskas S."/>
            <person name="Kim Y."/>
            <person name="Blasche S."/>
        </authorList>
    </citation>
    <scope>NUCLEOTIDE SEQUENCE [LARGE SCALE GENOMIC DNA]</scope>
    <source>
        <strain evidence="8 9">KR</strain>
    </source>
</reference>
<dbReference type="SMART" id="SM00702">
    <property type="entry name" value="P4Hc"/>
    <property type="match status" value="1"/>
</dbReference>
<protein>
    <recommendedName>
        <fullName evidence="7">Fe2OG dioxygenase domain-containing protein</fullName>
    </recommendedName>
</protein>
<evidence type="ECO:0000256" key="1">
    <source>
        <dbReference type="ARBA" id="ARBA00001961"/>
    </source>
</evidence>
<evidence type="ECO:0000259" key="7">
    <source>
        <dbReference type="PROSITE" id="PS51471"/>
    </source>
</evidence>
<dbReference type="InterPro" id="IPR045054">
    <property type="entry name" value="P4HA-like"/>
</dbReference>
<dbReference type="GO" id="GO:0005506">
    <property type="term" value="F:iron ion binding"/>
    <property type="evidence" value="ECO:0007669"/>
    <property type="project" value="InterPro"/>
</dbReference>
<evidence type="ECO:0000256" key="2">
    <source>
        <dbReference type="ARBA" id="ARBA00022723"/>
    </source>
</evidence>
<dbReference type="Gene3D" id="2.60.120.620">
    <property type="entry name" value="q2cbj1_9rhob like domain"/>
    <property type="match status" value="1"/>
</dbReference>
<sequence>MGKHGKALKKRRLEQQAAQATLALADGDLDDFADENEQSPPSSATVDLTHLGGLVTPSQLALTVKTLDTLSKHSELLANKEDAVHLRPLRRAVHDFHRTANQLAGTGNSLSSRISAALTQHRHLDALVLLAELRLRGQSPKLGSLQRWVRDLDAASRDDGSFGDSQVLTVLDAILRCTNGEPEHDEDEEGLVRGSKGQVVVRQRDWVHRPPRDGDVYAEIVAGQFPPAADRGKLSSRFSLLHTVPASERQPPNHHPALLFASAPNAIPLAPSPPTPVQRFDVPHVPGAFLLTDVLSPDECRSILAHAEAVGFRPDQPIEGDQSVLAHNLYWLADLPFLDTFCKRFLHLCPPLMDGRPVRGINARFRVYRYVPGAIYRPHIDGAWPASGVDPKTGEYLYDSSPKDKPQWSRLTFLIYLNDSFDQGCTTFFLPSSRSSTMNAFPVKPAQGCALVFPHGDSRGSLLHEGSPVGHGGAKYVIRTEVLYDAYDAVPEGVVGGKEGEVDEGITA</sequence>
<dbReference type="InterPro" id="IPR006620">
    <property type="entry name" value="Pro_4_hyd_alph"/>
</dbReference>
<dbReference type="Proteomes" id="UP000777482">
    <property type="component" value="Unassembled WGS sequence"/>
</dbReference>
<name>A0A9P6W3X4_RHOMI</name>
<dbReference type="InterPro" id="IPR005123">
    <property type="entry name" value="Oxoglu/Fe-dep_dioxygenase_dom"/>
</dbReference>
<proteinExistence type="predicted"/>
<dbReference type="AlphaFoldDB" id="A0A9P6W3X4"/>
<evidence type="ECO:0000256" key="6">
    <source>
        <dbReference type="SAM" id="MobiDB-lite"/>
    </source>
</evidence>
<keyword evidence="9" id="KW-1185">Reference proteome</keyword>
<evidence type="ECO:0000256" key="3">
    <source>
        <dbReference type="ARBA" id="ARBA00022964"/>
    </source>
</evidence>
<dbReference type="InterPro" id="IPR044862">
    <property type="entry name" value="Pro_4_hyd_alph_FE2OG_OXY"/>
</dbReference>
<keyword evidence="5" id="KW-0408">Iron</keyword>
<dbReference type="PANTHER" id="PTHR10869:SF247">
    <property type="entry name" value="FE2OG DIOXYGENASE DOMAIN-CONTAINING PROTEIN"/>
    <property type="match status" value="1"/>
</dbReference>
<dbReference type="PROSITE" id="PS51471">
    <property type="entry name" value="FE2OG_OXY"/>
    <property type="match status" value="1"/>
</dbReference>
<dbReference type="GO" id="GO:0031418">
    <property type="term" value="F:L-ascorbic acid binding"/>
    <property type="evidence" value="ECO:0007669"/>
    <property type="project" value="InterPro"/>
</dbReference>
<feature type="domain" description="Fe2OG dioxygenase" evidence="7">
    <location>
        <begin position="360"/>
        <end position="491"/>
    </location>
</feature>
<accession>A0A9P6W3X4</accession>